<protein>
    <submittedName>
        <fullName evidence="2">ABC-type glycerol-3-phosphate transport system, substrate-binding protein</fullName>
    </submittedName>
</protein>
<keyword evidence="1" id="KW-0732">Signal</keyword>
<gene>
    <name evidence="2" type="ORF">SAMN05216270_11113</name>
</gene>
<dbReference type="AlphaFoldDB" id="A0A1G6ZHJ7"/>
<dbReference type="Gene3D" id="3.40.190.10">
    <property type="entry name" value="Periplasmic binding protein-like II"/>
    <property type="match status" value="1"/>
</dbReference>
<dbReference type="InterPro" id="IPR006059">
    <property type="entry name" value="SBP"/>
</dbReference>
<dbReference type="PANTHER" id="PTHR43649:SF12">
    <property type="entry name" value="DIACETYLCHITOBIOSE BINDING PROTEIN DASA"/>
    <property type="match status" value="1"/>
</dbReference>
<dbReference type="Proteomes" id="UP000198949">
    <property type="component" value="Unassembled WGS sequence"/>
</dbReference>
<dbReference type="SUPFAM" id="SSF53850">
    <property type="entry name" value="Periplasmic binding protein-like II"/>
    <property type="match status" value="1"/>
</dbReference>
<dbReference type="EMBL" id="FNAD01000011">
    <property type="protein sequence ID" value="SDE02184.1"/>
    <property type="molecule type" value="Genomic_DNA"/>
</dbReference>
<dbReference type="InterPro" id="IPR050490">
    <property type="entry name" value="Bact_solute-bd_prot1"/>
</dbReference>
<dbReference type="Pfam" id="PF01547">
    <property type="entry name" value="SBP_bac_1"/>
    <property type="match status" value="1"/>
</dbReference>
<evidence type="ECO:0000256" key="1">
    <source>
        <dbReference type="SAM" id="SignalP"/>
    </source>
</evidence>
<dbReference type="PROSITE" id="PS51257">
    <property type="entry name" value="PROKAR_LIPOPROTEIN"/>
    <property type="match status" value="1"/>
</dbReference>
<dbReference type="STRING" id="58114.SAMN05216270_11113"/>
<keyword evidence="3" id="KW-1185">Reference proteome</keyword>
<name>A0A1G6ZHJ7_9ACTN</name>
<feature type="chain" id="PRO_5039013851" evidence="1">
    <location>
        <begin position="20"/>
        <end position="443"/>
    </location>
</feature>
<feature type="signal peptide" evidence="1">
    <location>
        <begin position="1"/>
        <end position="19"/>
    </location>
</feature>
<evidence type="ECO:0000313" key="3">
    <source>
        <dbReference type="Proteomes" id="UP000198949"/>
    </source>
</evidence>
<dbReference type="OrthoDB" id="9780991at2"/>
<dbReference type="PANTHER" id="PTHR43649">
    <property type="entry name" value="ARABINOSE-BINDING PROTEIN-RELATED"/>
    <property type="match status" value="1"/>
</dbReference>
<dbReference type="RefSeq" id="WP_091038092.1">
    <property type="nucleotide sequence ID" value="NZ_FNAD01000011.1"/>
</dbReference>
<proteinExistence type="predicted"/>
<accession>A0A1G6ZHJ7</accession>
<evidence type="ECO:0000313" key="2">
    <source>
        <dbReference type="EMBL" id="SDE02184.1"/>
    </source>
</evidence>
<sequence>MSKPGTMIAATASAAALLAAVTGCGSDPYTSASGEVVITCATCQESPTDPFLQYNYEAAQRFNEAFEGRYQVETIENPNAGSSDDRLQYYQRLALAGDLPDVFQLNSAEITAMQETGRLHDFAPALEDDEEWAATFHDQAFDALTGPDGQIWAIPQQRDAIGIYYNTAMLEVAGYDEFPSTWDEFEDLAEALKRQGGIAIAMDGDWTTMLMWVNLIGTQPGGPEFLGEGIATMDDWGEDPVVTRATERLRDWHEQSYVNADAFSGDPQNAFAPYLTEEAAMVANGPWFVSTNLTTDAAAPDLYEHTGYAPAPGWTEGDRGTVIVSGAGWVSGTTDERGLEAVDAFVKFMSSEEEVLTQAAATGANPPVRVDPAATEAADLEPLATGLVTEAADLTYRYPHARVHGPAGFSTAWKNLWPAYVQGEMDTDEFLQRLTDDAASSGM</sequence>
<reference evidence="3" key="1">
    <citation type="submission" date="2016-10" db="EMBL/GenBank/DDBJ databases">
        <authorList>
            <person name="Varghese N."/>
            <person name="Submissions S."/>
        </authorList>
    </citation>
    <scope>NUCLEOTIDE SEQUENCE [LARGE SCALE GENOMIC DNA]</scope>
    <source>
        <strain evidence="3">CGMCC 4.3516</strain>
    </source>
</reference>
<organism evidence="2 3">
    <name type="scientific">Glycomyces harbinensis</name>
    <dbReference type="NCBI Taxonomy" id="58114"/>
    <lineage>
        <taxon>Bacteria</taxon>
        <taxon>Bacillati</taxon>
        <taxon>Actinomycetota</taxon>
        <taxon>Actinomycetes</taxon>
        <taxon>Glycomycetales</taxon>
        <taxon>Glycomycetaceae</taxon>
        <taxon>Glycomyces</taxon>
    </lineage>
</organism>